<reference evidence="2 3" key="1">
    <citation type="submission" date="2018-03" db="EMBL/GenBank/DDBJ databases">
        <title>Genomic Encyclopedia of Type Strains, Phase III (KMG-III): the genomes of soil and plant-associated and newly described type strains.</title>
        <authorList>
            <person name="Whitman W."/>
        </authorList>
    </citation>
    <scope>NUCLEOTIDE SEQUENCE [LARGE SCALE GENOMIC DNA]</scope>
    <source>
        <strain evidence="2 3">CGMCC 1.12700</strain>
    </source>
</reference>
<sequence>MHGKIINDPVYGFIRFPEPGMMQLIEHPLFQRLRRIKQMGMAHFVYPGAVHTRFHHSMGAAHLMHIALNELKGKGADISPEECLAARQAILLHDIGHGPFSHALEHTIVQEISHEEISKRIMLRLNEEQDGGLSTAISIFDNTYPKTFLHQLVSSQLDMDRMDYLNRDSFYSGVSEGVISYDRILQMLTVADGGLAVEEKGIYSVEKFIIARRLMYWQVYLHKTVLGAEQLIINILRRAKQLAQQGAELFSTPALRVFLYEQIGVRDFDEPKVLDLFCQLDDADITASIKVWVNHPDAILSRLCSMMQNRQLYKVKLSTQPLDDEFNERKAEALRSGRISEEELPFYLFAGTTSNSTYNVDDERINILMKSGKVVNISDIDNGLIRSDLTVPVQKYYYCRIS</sequence>
<dbReference type="PROSITE" id="PS51831">
    <property type="entry name" value="HD"/>
    <property type="match status" value="1"/>
</dbReference>
<dbReference type="InterPro" id="IPR003607">
    <property type="entry name" value="HD/PDEase_dom"/>
</dbReference>
<evidence type="ECO:0000313" key="2">
    <source>
        <dbReference type="EMBL" id="PSK89273.1"/>
    </source>
</evidence>
<dbReference type="InterPro" id="IPR006674">
    <property type="entry name" value="HD_domain"/>
</dbReference>
<dbReference type="Pfam" id="PF19276">
    <property type="entry name" value="HD_assoc_2"/>
    <property type="match status" value="1"/>
</dbReference>
<dbReference type="AlphaFoldDB" id="A0A2P8CWB3"/>
<dbReference type="EMBL" id="PYGD01000012">
    <property type="protein sequence ID" value="PSK89273.1"/>
    <property type="molecule type" value="Genomic_DNA"/>
</dbReference>
<dbReference type="SUPFAM" id="SSF109604">
    <property type="entry name" value="HD-domain/PDEase-like"/>
    <property type="match status" value="1"/>
</dbReference>
<dbReference type="InterPro" id="IPR045509">
    <property type="entry name" value="HD_assoc_2"/>
</dbReference>
<dbReference type="Gene3D" id="1.10.3210.10">
    <property type="entry name" value="Hypothetical protein af1432"/>
    <property type="match status" value="1"/>
</dbReference>
<dbReference type="SMART" id="SM00471">
    <property type="entry name" value="HDc"/>
    <property type="match status" value="1"/>
</dbReference>
<protein>
    <recommendedName>
        <fullName evidence="1">HD domain-containing protein</fullName>
    </recommendedName>
</protein>
<dbReference type="Pfam" id="PF01966">
    <property type="entry name" value="HD"/>
    <property type="match status" value="1"/>
</dbReference>
<dbReference type="GO" id="GO:0008832">
    <property type="term" value="F:dGTPase activity"/>
    <property type="evidence" value="ECO:0007669"/>
    <property type="project" value="TreeGrafter"/>
</dbReference>
<evidence type="ECO:0000313" key="3">
    <source>
        <dbReference type="Proteomes" id="UP000240572"/>
    </source>
</evidence>
<dbReference type="PANTHER" id="PTHR11373">
    <property type="entry name" value="DEOXYNUCLEOSIDE TRIPHOSPHATE TRIPHOSPHOHYDROLASE"/>
    <property type="match status" value="1"/>
</dbReference>
<name>A0A2P8CWB3_9BACT</name>
<evidence type="ECO:0000259" key="1">
    <source>
        <dbReference type="PROSITE" id="PS51831"/>
    </source>
</evidence>
<proteinExistence type="predicted"/>
<feature type="domain" description="HD" evidence="1">
    <location>
        <begin position="53"/>
        <end position="162"/>
    </location>
</feature>
<dbReference type="InterPro" id="IPR050135">
    <property type="entry name" value="dGTPase-like"/>
</dbReference>
<dbReference type="Proteomes" id="UP000240572">
    <property type="component" value="Unassembled WGS sequence"/>
</dbReference>
<comment type="caution">
    <text evidence="2">The sequence shown here is derived from an EMBL/GenBank/DDBJ whole genome shotgun (WGS) entry which is preliminary data.</text>
</comment>
<accession>A0A2P8CWB3</accession>
<dbReference type="PANTHER" id="PTHR11373:SF4">
    <property type="entry name" value="DEOXYNUCLEOSIDE TRIPHOSPHATE TRIPHOSPHOHYDROLASE SAMHD1"/>
    <property type="match status" value="1"/>
</dbReference>
<gene>
    <name evidence="2" type="ORF">B0I18_11274</name>
</gene>
<dbReference type="CDD" id="cd00077">
    <property type="entry name" value="HDc"/>
    <property type="match status" value="1"/>
</dbReference>
<keyword evidence="3" id="KW-1185">Reference proteome</keyword>
<dbReference type="RefSeq" id="WP_245882137.1">
    <property type="nucleotide sequence ID" value="NZ_PYGD01000012.1"/>
</dbReference>
<organism evidence="2 3">
    <name type="scientific">Taibaiella chishuiensis</name>
    <dbReference type="NCBI Taxonomy" id="1434707"/>
    <lineage>
        <taxon>Bacteria</taxon>
        <taxon>Pseudomonadati</taxon>
        <taxon>Bacteroidota</taxon>
        <taxon>Chitinophagia</taxon>
        <taxon>Chitinophagales</taxon>
        <taxon>Chitinophagaceae</taxon>
        <taxon>Taibaiella</taxon>
    </lineage>
</organism>
<dbReference type="GO" id="GO:0006203">
    <property type="term" value="P:dGTP catabolic process"/>
    <property type="evidence" value="ECO:0007669"/>
    <property type="project" value="TreeGrafter"/>
</dbReference>